<evidence type="ECO:0000313" key="2">
    <source>
        <dbReference type="Proteomes" id="UP001732700"/>
    </source>
</evidence>
<dbReference type="EnsemblPlants" id="AVESA.00010b.r2.1AG0008340.1">
    <property type="protein sequence ID" value="AVESA.00010b.r2.1AG0008340.1.CDS"/>
    <property type="gene ID" value="AVESA.00010b.r2.1AG0008340"/>
</dbReference>
<sequence>MDQSSPPGDLMVETDRWTGEKRAKVVARPPTTTHLEYYRLLVEPCDKEESWDVYDDPEQLSKVLERIALYRIKADELFWEGKDLDIAQLKEDYSSDTLRAEGYFAHYEMNREWYFNPEYCKRSALDDYQRLVLRRDVDDTYISWESYHRTCTTLNCDLEFLQFYEELSSELKSIEDDDVQRTKEHFDVQRKRYDIKAHEEALKIAPRFCNISADLVHTGVIDSACSAMFDLIYRKDLDRVLFEIWKRIAEDKVDFKDALEDLYKRGLYPLQQRFIKAELEEHSPRRITMKEAYYTHVAHIDDKVPEDEVLVLIKEAIDKIVPKPLIYVDYIRKKMEVAKELGVIS</sequence>
<keyword evidence="2" id="KW-1185">Reference proteome</keyword>
<dbReference type="Proteomes" id="UP001732700">
    <property type="component" value="Chromosome 1A"/>
</dbReference>
<reference evidence="1" key="2">
    <citation type="submission" date="2025-09" db="UniProtKB">
        <authorList>
            <consortium name="EnsemblPlants"/>
        </authorList>
    </citation>
    <scope>IDENTIFICATION</scope>
</reference>
<organism evidence="1 2">
    <name type="scientific">Avena sativa</name>
    <name type="common">Oat</name>
    <dbReference type="NCBI Taxonomy" id="4498"/>
    <lineage>
        <taxon>Eukaryota</taxon>
        <taxon>Viridiplantae</taxon>
        <taxon>Streptophyta</taxon>
        <taxon>Embryophyta</taxon>
        <taxon>Tracheophyta</taxon>
        <taxon>Spermatophyta</taxon>
        <taxon>Magnoliopsida</taxon>
        <taxon>Liliopsida</taxon>
        <taxon>Poales</taxon>
        <taxon>Poaceae</taxon>
        <taxon>BOP clade</taxon>
        <taxon>Pooideae</taxon>
        <taxon>Poodae</taxon>
        <taxon>Poeae</taxon>
        <taxon>Poeae Chloroplast Group 1 (Aveneae type)</taxon>
        <taxon>Aveninae</taxon>
        <taxon>Avena</taxon>
    </lineage>
</organism>
<proteinExistence type="predicted"/>
<name>A0ACD5T854_AVESA</name>
<evidence type="ECO:0000313" key="1">
    <source>
        <dbReference type="EnsemblPlants" id="AVESA.00010b.r2.1AG0008340.1.CDS"/>
    </source>
</evidence>
<accession>A0ACD5T854</accession>
<reference evidence="1" key="1">
    <citation type="submission" date="2021-05" db="EMBL/GenBank/DDBJ databases">
        <authorList>
            <person name="Scholz U."/>
            <person name="Mascher M."/>
            <person name="Fiebig A."/>
        </authorList>
    </citation>
    <scope>NUCLEOTIDE SEQUENCE [LARGE SCALE GENOMIC DNA]</scope>
</reference>
<protein>
    <submittedName>
        <fullName evidence="1">Uncharacterized protein</fullName>
    </submittedName>
</protein>